<organism evidence="1 2">
    <name type="scientific">Zymobacter palmae</name>
    <dbReference type="NCBI Taxonomy" id="33074"/>
    <lineage>
        <taxon>Bacteria</taxon>
        <taxon>Pseudomonadati</taxon>
        <taxon>Pseudomonadota</taxon>
        <taxon>Gammaproteobacteria</taxon>
        <taxon>Oceanospirillales</taxon>
        <taxon>Halomonadaceae</taxon>
        <taxon>Zymobacter group</taxon>
        <taxon>Zymobacter</taxon>
    </lineage>
</organism>
<sequence length="129" mass="14676">MSLLELCFGASFYQLLNSCFSFVFRHSFFQSSRSAVNGSFGFFQTQASDFTNGFDGVNFLLTSVSQNEVEFSFFFSSFATGRRASNYCSCSRNTEFFFHGSNQFSYFHDSHFSNSVDDIVFAKSHLKNS</sequence>
<dbReference type="EMBL" id="AP018933">
    <property type="protein sequence ID" value="BBG29088.1"/>
    <property type="molecule type" value="Genomic_DNA"/>
</dbReference>
<dbReference type="Proteomes" id="UP000267342">
    <property type="component" value="Chromosome"/>
</dbReference>
<protein>
    <submittedName>
        <fullName evidence="1">ATPase of the AAA+class</fullName>
    </submittedName>
</protein>
<dbReference type="KEGG" id="zpl:ZBT109_0298"/>
<proteinExistence type="predicted"/>
<keyword evidence="2" id="KW-1185">Reference proteome</keyword>
<dbReference type="AlphaFoldDB" id="A0A348HBT6"/>
<accession>A0A348HBT6</accession>
<evidence type="ECO:0000313" key="2">
    <source>
        <dbReference type="Proteomes" id="UP000267342"/>
    </source>
</evidence>
<name>A0A348HBT6_9GAMM</name>
<evidence type="ECO:0000313" key="1">
    <source>
        <dbReference type="EMBL" id="BBG29088.1"/>
    </source>
</evidence>
<reference evidence="1 2" key="1">
    <citation type="submission" date="2018-09" db="EMBL/GenBank/DDBJ databases">
        <title>Zymobacter palmae IAM14233 (=T109) whole genome analysis.</title>
        <authorList>
            <person name="Yanase H."/>
        </authorList>
    </citation>
    <scope>NUCLEOTIDE SEQUENCE [LARGE SCALE GENOMIC DNA]</scope>
    <source>
        <strain evidence="1 2">IAM14233</strain>
    </source>
</reference>
<gene>
    <name evidence="1" type="ORF">ZBT109_0298</name>
</gene>